<evidence type="ECO:0000313" key="2">
    <source>
        <dbReference type="EMBL" id="KIL60056.1"/>
    </source>
</evidence>
<dbReference type="HOGENOM" id="CLU_2120502_0_0_1"/>
<feature type="transmembrane region" description="Helical" evidence="1">
    <location>
        <begin position="45"/>
        <end position="64"/>
    </location>
</feature>
<organism evidence="2 3">
    <name type="scientific">Amanita muscaria (strain Koide BX008)</name>
    <dbReference type="NCBI Taxonomy" id="946122"/>
    <lineage>
        <taxon>Eukaryota</taxon>
        <taxon>Fungi</taxon>
        <taxon>Dikarya</taxon>
        <taxon>Basidiomycota</taxon>
        <taxon>Agaricomycotina</taxon>
        <taxon>Agaricomycetes</taxon>
        <taxon>Agaricomycetidae</taxon>
        <taxon>Agaricales</taxon>
        <taxon>Pluteineae</taxon>
        <taxon>Amanitaceae</taxon>
        <taxon>Amanita</taxon>
    </lineage>
</organism>
<accession>A0A0C2WTI9</accession>
<sequence>MIVVVWVSILLYNTVTLILVLMRAISFSKLGIRSQLLRRLYINCIYYYLFLFLISVINTSLILLRDDHLTTLASISRSLHSIVSNRVILDIRREVVTPPWNESGSELSSLEDWD</sequence>
<keyword evidence="1" id="KW-0812">Transmembrane</keyword>
<keyword evidence="1" id="KW-0472">Membrane</keyword>
<proteinExistence type="predicted"/>
<evidence type="ECO:0000313" key="3">
    <source>
        <dbReference type="Proteomes" id="UP000054549"/>
    </source>
</evidence>
<reference evidence="2 3" key="1">
    <citation type="submission" date="2014-04" db="EMBL/GenBank/DDBJ databases">
        <title>Evolutionary Origins and Diversification of the Mycorrhizal Mutualists.</title>
        <authorList>
            <consortium name="DOE Joint Genome Institute"/>
            <consortium name="Mycorrhizal Genomics Consortium"/>
            <person name="Kohler A."/>
            <person name="Kuo A."/>
            <person name="Nagy L.G."/>
            <person name="Floudas D."/>
            <person name="Copeland A."/>
            <person name="Barry K.W."/>
            <person name="Cichocki N."/>
            <person name="Veneault-Fourrey C."/>
            <person name="LaButti K."/>
            <person name="Lindquist E.A."/>
            <person name="Lipzen A."/>
            <person name="Lundell T."/>
            <person name="Morin E."/>
            <person name="Murat C."/>
            <person name="Riley R."/>
            <person name="Ohm R."/>
            <person name="Sun H."/>
            <person name="Tunlid A."/>
            <person name="Henrissat B."/>
            <person name="Grigoriev I.V."/>
            <person name="Hibbett D.S."/>
            <person name="Martin F."/>
        </authorList>
    </citation>
    <scope>NUCLEOTIDE SEQUENCE [LARGE SCALE GENOMIC DNA]</scope>
    <source>
        <strain evidence="2 3">Koide BX008</strain>
    </source>
</reference>
<feature type="transmembrane region" description="Helical" evidence="1">
    <location>
        <begin position="6"/>
        <end position="25"/>
    </location>
</feature>
<dbReference type="Proteomes" id="UP000054549">
    <property type="component" value="Unassembled WGS sequence"/>
</dbReference>
<keyword evidence="1" id="KW-1133">Transmembrane helix</keyword>
<name>A0A0C2WTI9_AMAMK</name>
<gene>
    <name evidence="2" type="ORF">M378DRAFT_957668</name>
</gene>
<evidence type="ECO:0000256" key="1">
    <source>
        <dbReference type="SAM" id="Phobius"/>
    </source>
</evidence>
<protein>
    <submittedName>
        <fullName evidence="2">Uncharacterized protein</fullName>
    </submittedName>
</protein>
<dbReference type="InParanoid" id="A0A0C2WTI9"/>
<dbReference type="OrthoDB" id="3350812at2759"/>
<dbReference type="EMBL" id="KN818305">
    <property type="protein sequence ID" value="KIL60056.1"/>
    <property type="molecule type" value="Genomic_DNA"/>
</dbReference>
<keyword evidence="3" id="KW-1185">Reference proteome</keyword>
<dbReference type="AlphaFoldDB" id="A0A0C2WTI9"/>